<dbReference type="InterPro" id="IPR002126">
    <property type="entry name" value="Cadherin-like_dom"/>
</dbReference>
<dbReference type="GO" id="GO:0005509">
    <property type="term" value="F:calcium ion binding"/>
    <property type="evidence" value="ECO:0007669"/>
    <property type="project" value="InterPro"/>
</dbReference>
<keyword evidence="5" id="KW-0130">Cell adhesion</keyword>
<evidence type="ECO:0000313" key="9">
    <source>
        <dbReference type="EMBL" id="MXP27199.1"/>
    </source>
</evidence>
<dbReference type="AlphaFoldDB" id="A0A845ACT2"/>
<feature type="domain" description="Cadherin" evidence="8">
    <location>
        <begin position="203"/>
        <end position="305"/>
    </location>
</feature>
<evidence type="ECO:0000313" key="10">
    <source>
        <dbReference type="Proteomes" id="UP000460561"/>
    </source>
</evidence>
<evidence type="ECO:0000256" key="1">
    <source>
        <dbReference type="ARBA" id="ARBA00004370"/>
    </source>
</evidence>
<keyword evidence="4" id="KW-0106">Calcium</keyword>
<gene>
    <name evidence="9" type="ORF">GRI39_14360</name>
</gene>
<dbReference type="InterPro" id="IPR015919">
    <property type="entry name" value="Cadherin-like_sf"/>
</dbReference>
<dbReference type="NCBIfam" id="NF012211">
    <property type="entry name" value="tand_rpt_95"/>
    <property type="match status" value="2"/>
</dbReference>
<organism evidence="9 10">
    <name type="scientific">Altericroceibacterium indicum</name>
    <dbReference type="NCBI Taxonomy" id="374177"/>
    <lineage>
        <taxon>Bacteria</taxon>
        <taxon>Pseudomonadati</taxon>
        <taxon>Pseudomonadota</taxon>
        <taxon>Alphaproteobacteria</taxon>
        <taxon>Sphingomonadales</taxon>
        <taxon>Erythrobacteraceae</taxon>
        <taxon>Altericroceibacterium</taxon>
    </lineage>
</organism>
<dbReference type="InterPro" id="IPR050971">
    <property type="entry name" value="Cadherin-domain_protein"/>
</dbReference>
<evidence type="ECO:0000256" key="4">
    <source>
        <dbReference type="ARBA" id="ARBA00022837"/>
    </source>
</evidence>
<evidence type="ECO:0000256" key="6">
    <source>
        <dbReference type="ARBA" id="ARBA00022989"/>
    </source>
</evidence>
<dbReference type="PANTHER" id="PTHR24025">
    <property type="entry name" value="DESMOGLEIN FAMILY MEMBER"/>
    <property type="match status" value="1"/>
</dbReference>
<dbReference type="InterPro" id="IPR006644">
    <property type="entry name" value="Cadg"/>
</dbReference>
<dbReference type="CDD" id="cd11304">
    <property type="entry name" value="Cadherin_repeat"/>
    <property type="match status" value="5"/>
</dbReference>
<dbReference type="EMBL" id="WTYQ01000017">
    <property type="protein sequence ID" value="MXP27199.1"/>
    <property type="molecule type" value="Genomic_DNA"/>
</dbReference>
<dbReference type="SUPFAM" id="SSF49313">
    <property type="entry name" value="Cadherin-like"/>
    <property type="match status" value="5"/>
</dbReference>
<protein>
    <submittedName>
        <fullName evidence="9">Tandem-95 repeat protein</fullName>
    </submittedName>
</protein>
<keyword evidence="7" id="KW-0472">Membrane</keyword>
<sequence>APEITSGGSVSLDENTTAVLSVVASDSDGDSLSYAIAGGADGALFTINAAGELSFKAAPDFENPADSDGDNVYDVIVSVSDGVTTTQQSVTVTVNDVNDAPVLTGPSGLSLAENTKTVGTITASDDEGDDLTFSLTGGVDADLFTINATTGALSFKVAPDYEAPGDDDGDNAYQLEVTVSDGTTSTVQQITVSVTDANDAPVITSSNAVTITENRSNVMIASASDVDSGDTLVWSIAGGADKDLFTVDSATGALSFITAPDYEAPSSFDGGNVYAVVLQVSDGNGGTATQNVQVTVTNANEAPSLAASAAVTLTENQSLATSIVATDVDGDTLSYAITGGADAALFTVGADGKLSFVTAPDFEAPGDANGDNVYDVIVTVSDGNGASASQSVAVTITDVNEAPVITSGDTIAMAEGRMAVLTMAGSDSDGDVLAWSIAGGLDASLFTIDSATGALSFITAPDYEAPADSDEDNIYQLSVKVSDGNGKSTT</sequence>
<dbReference type="SMART" id="SM00112">
    <property type="entry name" value="CA"/>
    <property type="match status" value="4"/>
</dbReference>
<keyword evidence="3" id="KW-0677">Repeat</keyword>
<keyword evidence="2" id="KW-0812">Transmembrane</keyword>
<name>A0A845ACT2_9SPHN</name>
<dbReference type="Proteomes" id="UP000460561">
    <property type="component" value="Unassembled WGS sequence"/>
</dbReference>
<dbReference type="RefSeq" id="WP_160740415.1">
    <property type="nucleotide sequence ID" value="NZ_WTYQ01000017.1"/>
</dbReference>
<dbReference type="GO" id="GO:0007156">
    <property type="term" value="P:homophilic cell adhesion via plasma membrane adhesion molecules"/>
    <property type="evidence" value="ECO:0007669"/>
    <property type="project" value="InterPro"/>
</dbReference>
<dbReference type="PANTHER" id="PTHR24025:SF31">
    <property type="entry name" value="NEURAL-CADHERIN"/>
    <property type="match status" value="1"/>
</dbReference>
<feature type="non-terminal residue" evidence="9">
    <location>
        <position position="1"/>
    </location>
</feature>
<keyword evidence="6" id="KW-1133">Transmembrane helix</keyword>
<keyword evidence="10" id="KW-1185">Reference proteome</keyword>
<comment type="subcellular location">
    <subcellularLocation>
        <location evidence="1">Membrane</location>
    </subcellularLocation>
</comment>
<evidence type="ECO:0000256" key="7">
    <source>
        <dbReference type="ARBA" id="ARBA00023136"/>
    </source>
</evidence>
<feature type="domain" description="Cadherin" evidence="8">
    <location>
        <begin position="420"/>
        <end position="483"/>
    </location>
</feature>
<evidence type="ECO:0000259" key="8">
    <source>
        <dbReference type="PROSITE" id="PS50268"/>
    </source>
</evidence>
<comment type="caution">
    <text evidence="9">The sequence shown here is derived from an EMBL/GenBank/DDBJ whole genome shotgun (WGS) entry which is preliminary data.</text>
</comment>
<dbReference type="InterPro" id="IPR010221">
    <property type="entry name" value="VCBS_dom"/>
</dbReference>
<dbReference type="Pfam" id="PF17963">
    <property type="entry name" value="Big_9"/>
    <property type="match status" value="5"/>
</dbReference>
<dbReference type="OrthoDB" id="7413300at2"/>
<proteinExistence type="predicted"/>
<feature type="domain" description="Cadherin" evidence="8">
    <location>
        <begin position="305"/>
        <end position="405"/>
    </location>
</feature>
<dbReference type="SMART" id="SM00736">
    <property type="entry name" value="CADG"/>
    <property type="match status" value="4"/>
</dbReference>
<evidence type="ECO:0000256" key="2">
    <source>
        <dbReference type="ARBA" id="ARBA00022692"/>
    </source>
</evidence>
<dbReference type="GO" id="GO:0016020">
    <property type="term" value="C:membrane"/>
    <property type="evidence" value="ECO:0007669"/>
    <property type="project" value="UniProtKB-SubCell"/>
</dbReference>
<dbReference type="GO" id="GO:0005911">
    <property type="term" value="C:cell-cell junction"/>
    <property type="evidence" value="ECO:0007669"/>
    <property type="project" value="TreeGrafter"/>
</dbReference>
<feature type="domain" description="Cadherin" evidence="8">
    <location>
        <begin position="17"/>
        <end position="103"/>
    </location>
</feature>
<accession>A0A845ACT2</accession>
<feature type="non-terminal residue" evidence="9">
    <location>
        <position position="490"/>
    </location>
</feature>
<dbReference type="PROSITE" id="PS50268">
    <property type="entry name" value="CADHERIN_2"/>
    <property type="match status" value="5"/>
</dbReference>
<reference evidence="9 10" key="1">
    <citation type="submission" date="2019-12" db="EMBL/GenBank/DDBJ databases">
        <title>Genomic-based taxomic classification of the family Erythrobacteraceae.</title>
        <authorList>
            <person name="Xu L."/>
        </authorList>
    </citation>
    <scope>NUCLEOTIDE SEQUENCE [LARGE SCALE GENOMIC DNA]</scope>
    <source>
        <strain evidence="9 10">DSM 18604</strain>
    </source>
</reference>
<dbReference type="NCBIfam" id="TIGR01965">
    <property type="entry name" value="VCBS_repeat"/>
    <property type="match status" value="2"/>
</dbReference>
<evidence type="ECO:0000256" key="3">
    <source>
        <dbReference type="ARBA" id="ARBA00022737"/>
    </source>
</evidence>
<dbReference type="Gene3D" id="2.60.40.60">
    <property type="entry name" value="Cadherins"/>
    <property type="match status" value="5"/>
</dbReference>
<feature type="domain" description="Cadherin" evidence="8">
    <location>
        <begin position="103"/>
        <end position="203"/>
    </location>
</feature>
<evidence type="ECO:0000256" key="5">
    <source>
        <dbReference type="ARBA" id="ARBA00022889"/>
    </source>
</evidence>